<sequence length="412" mass="45927">MADGDNRLTIDAQASNCSASSQRKRSAVASHDLVISPVSSKSELKAFVDLPWRLYVEDPHWVPPLKSEVHGIISPARNPFFDHAEAQYFLARRGQKVVGRISAHFDRLAHSMPAEQGMGPGAGNFGLFEAGDAEIGAALIRAAEGWLRTKGMTRVVGPISLSIWEEPGLLIEGFDHAPTVMMGHNSPAYRAMIEGAGYRPVKQLKTYELDITQEFPPLIQRIIASGEKNARIRIRPVDKSKFDEEAAVILRILNDAWGNNWGFVPITDHEVEHFGKQLKPIVREDLIMVAELEGEPVAFMITLPDLNEAIRPLNGSLFPFGWAKLLWWLRNPQVRTMRVPLMGVVQRLQASRLASQLAFMMIEYIRRNAVARYGASRGEIGWVLDDNQGMNAIADAIGSKVNKVYQIYEKAL</sequence>
<dbReference type="InterPro" id="IPR039968">
    <property type="entry name" value="BcerS-like"/>
</dbReference>
<keyword evidence="2" id="KW-1185">Reference proteome</keyword>
<gene>
    <name evidence="1" type="ORF">IQ35_00723</name>
</gene>
<organism evidence="1 2">
    <name type="scientific">Sphingobium wenxiniae (strain DSM 21828 / CGMCC 1.7748 / JZ-1)</name>
    <dbReference type="NCBI Taxonomy" id="595605"/>
    <lineage>
        <taxon>Bacteria</taxon>
        <taxon>Pseudomonadati</taxon>
        <taxon>Pseudomonadota</taxon>
        <taxon>Alphaproteobacteria</taxon>
        <taxon>Sphingomonadales</taxon>
        <taxon>Sphingomonadaceae</taxon>
        <taxon>Sphingobium</taxon>
    </lineage>
</organism>
<evidence type="ECO:0000313" key="1">
    <source>
        <dbReference type="EMBL" id="TWH96791.1"/>
    </source>
</evidence>
<evidence type="ECO:0008006" key="3">
    <source>
        <dbReference type="Google" id="ProtNLM"/>
    </source>
</evidence>
<dbReference type="EMBL" id="VLKK01000002">
    <property type="protein sequence ID" value="TWH96791.1"/>
    <property type="molecule type" value="Genomic_DNA"/>
</dbReference>
<dbReference type="PANTHER" id="PTHR41368:SF1">
    <property type="entry name" value="PROTEIN YGHO"/>
    <property type="match status" value="1"/>
</dbReference>
<accession>A0A562KN12</accession>
<protein>
    <recommendedName>
        <fullName evidence="3">N-acetyltransferase domain-containing protein</fullName>
    </recommendedName>
</protein>
<name>A0A562KN12_SPHWJ</name>
<comment type="caution">
    <text evidence="1">The sequence shown here is derived from an EMBL/GenBank/DDBJ whole genome shotgun (WGS) entry which is preliminary data.</text>
</comment>
<dbReference type="Gene3D" id="3.40.630.30">
    <property type="match status" value="1"/>
</dbReference>
<proteinExistence type="predicted"/>
<reference evidence="1 2" key="1">
    <citation type="journal article" date="2015" name="Stand. Genomic Sci.">
        <title>Genomic Encyclopedia of Bacterial and Archaeal Type Strains, Phase III: the genomes of soil and plant-associated and newly described type strains.</title>
        <authorList>
            <person name="Whitman W.B."/>
            <person name="Woyke T."/>
            <person name="Klenk H.P."/>
            <person name="Zhou Y."/>
            <person name="Lilburn T.G."/>
            <person name="Beck B.J."/>
            <person name="De Vos P."/>
            <person name="Vandamme P."/>
            <person name="Eisen J.A."/>
            <person name="Garrity G."/>
            <person name="Hugenholtz P."/>
            <person name="Kyrpides N.C."/>
        </authorList>
    </citation>
    <scope>NUCLEOTIDE SEQUENCE [LARGE SCALE GENOMIC DNA]</scope>
    <source>
        <strain evidence="1 2">CGMCC 1.7748</strain>
    </source>
</reference>
<evidence type="ECO:0000313" key="2">
    <source>
        <dbReference type="Proteomes" id="UP000316624"/>
    </source>
</evidence>
<dbReference type="InterPro" id="IPR016181">
    <property type="entry name" value="Acyl_CoA_acyltransferase"/>
</dbReference>
<dbReference type="Proteomes" id="UP000316624">
    <property type="component" value="Unassembled WGS sequence"/>
</dbReference>
<dbReference type="PANTHER" id="PTHR41368">
    <property type="entry name" value="PROTEIN YGHO"/>
    <property type="match status" value="1"/>
</dbReference>
<dbReference type="AlphaFoldDB" id="A0A562KN12"/>
<dbReference type="SUPFAM" id="SSF55729">
    <property type="entry name" value="Acyl-CoA N-acyltransferases (Nat)"/>
    <property type="match status" value="1"/>
</dbReference>